<dbReference type="GO" id="GO:0005737">
    <property type="term" value="C:cytoplasm"/>
    <property type="evidence" value="ECO:0007669"/>
    <property type="project" value="UniProtKB-SubCell"/>
</dbReference>
<dbReference type="Proteomes" id="UP000316080">
    <property type="component" value="Unassembled WGS sequence"/>
</dbReference>
<dbReference type="EMBL" id="QNVI01000061">
    <property type="protein sequence ID" value="TDA38001.1"/>
    <property type="molecule type" value="Genomic_DNA"/>
</dbReference>
<keyword evidence="2 8" id="KW-0963">Cytoplasm</keyword>
<accession>A0A523BAM8</accession>
<comment type="subcellular location">
    <subcellularLocation>
        <location evidence="8">Cytoplasm</location>
    </subcellularLocation>
</comment>
<keyword evidence="1 8" id="KW-0240">DNA-directed RNA polymerase</keyword>
<keyword evidence="5 8" id="KW-0479">Metal-binding</keyword>
<keyword evidence="7 8" id="KW-0804">Transcription</keyword>
<organism evidence="10 12">
    <name type="scientific">Thermoproteota archaeon</name>
    <dbReference type="NCBI Taxonomy" id="2056631"/>
    <lineage>
        <taxon>Archaea</taxon>
        <taxon>Thermoproteota</taxon>
    </lineage>
</organism>
<sequence length="48" mass="5721">MPQYICNNCRKIVDMKELFSLPGVRCPYCGYRILFKIRPQVVKEIKTK</sequence>
<dbReference type="InterPro" id="IPR006591">
    <property type="entry name" value="RNAP_P/RPABC4"/>
</dbReference>
<evidence type="ECO:0000313" key="9">
    <source>
        <dbReference type="EMBL" id="RZN57893.1"/>
    </source>
</evidence>
<keyword evidence="4 8" id="KW-0548">Nucleotidyltransferase</keyword>
<dbReference type="HAMAP" id="MF_00615">
    <property type="entry name" value="RNApol_arch_Rpo12"/>
    <property type="match status" value="1"/>
</dbReference>
<dbReference type="Pfam" id="PF03604">
    <property type="entry name" value="Zn_ribbon_RPAB4"/>
    <property type="match status" value="1"/>
</dbReference>
<evidence type="ECO:0000256" key="4">
    <source>
        <dbReference type="ARBA" id="ARBA00022695"/>
    </source>
</evidence>
<dbReference type="SUPFAM" id="SSF63393">
    <property type="entry name" value="RNA polymerase subunits"/>
    <property type="match status" value="1"/>
</dbReference>
<comment type="caution">
    <text evidence="10">The sequence shown here is derived from an EMBL/GenBank/DDBJ whole genome shotgun (WGS) entry which is preliminary data.</text>
</comment>
<evidence type="ECO:0000256" key="5">
    <source>
        <dbReference type="ARBA" id="ARBA00022723"/>
    </source>
</evidence>
<dbReference type="GO" id="GO:0003899">
    <property type="term" value="F:DNA-directed RNA polymerase activity"/>
    <property type="evidence" value="ECO:0007669"/>
    <property type="project" value="UniProtKB-UniRule"/>
</dbReference>
<dbReference type="Proteomes" id="UP000317265">
    <property type="component" value="Unassembled WGS sequence"/>
</dbReference>
<name>A0A523BAM8_9CREN</name>
<keyword evidence="3 8" id="KW-0808">Transferase</keyword>
<dbReference type="AlphaFoldDB" id="A0A523BAM8"/>
<dbReference type="SMART" id="SM00659">
    <property type="entry name" value="RPOLCX"/>
    <property type="match status" value="1"/>
</dbReference>
<comment type="subunit">
    <text evidence="8">Part of the RNA polymerase complex.</text>
</comment>
<dbReference type="Gene3D" id="2.20.28.30">
    <property type="entry name" value="RNA polymerase ii, chain L"/>
    <property type="match status" value="1"/>
</dbReference>
<comment type="function">
    <text evidence="8">DNA-dependent RNA polymerase (RNAP) catalyzes the transcription of DNA into RNA using the four ribonucleoside triphosphates as substrates.</text>
</comment>
<feature type="binding site" evidence="8">
    <location>
        <position position="26"/>
    </location>
    <ligand>
        <name>Zn(2+)</name>
        <dbReference type="ChEBI" id="CHEBI:29105"/>
    </ligand>
</feature>
<dbReference type="GO" id="GO:0003677">
    <property type="term" value="F:DNA binding"/>
    <property type="evidence" value="ECO:0007669"/>
    <property type="project" value="InterPro"/>
</dbReference>
<evidence type="ECO:0000256" key="8">
    <source>
        <dbReference type="HAMAP-Rule" id="MF_00615"/>
    </source>
</evidence>
<reference evidence="9 11" key="2">
    <citation type="journal article" date="2019" name="Nat. Microbiol.">
        <title>Wide diversity of methane and short-chain alkane metabolisms in uncultured archaea.</title>
        <authorList>
            <person name="Borrel G."/>
            <person name="Adam P.S."/>
            <person name="McKay L.J."/>
            <person name="Chen L.X."/>
            <person name="Sierra-Garcia I.N."/>
            <person name="Sieber C.M."/>
            <person name="Letourneur Q."/>
            <person name="Ghozlane A."/>
            <person name="Andersen G.L."/>
            <person name="Li W.J."/>
            <person name="Hallam S.J."/>
            <person name="Muyzer G."/>
            <person name="de Oliveira V.M."/>
            <person name="Inskeep W.P."/>
            <person name="Banfield J.F."/>
            <person name="Gribaldo S."/>
        </authorList>
    </citation>
    <scope>NUCLEOTIDE SEQUENCE [LARGE SCALE GENOMIC DNA]</scope>
    <source>
        <strain evidence="9">Verst-YHS</strain>
    </source>
</reference>
<keyword evidence="6 8" id="KW-0862">Zinc</keyword>
<protein>
    <recommendedName>
        <fullName evidence="8">DNA-directed RNA polymerase subunit Rpo12</fullName>
        <ecNumber evidence="8">2.7.7.6</ecNumber>
    </recommendedName>
    <alternativeName>
        <fullName evidence="8">DNA-directed RNA polymerase subunit P</fullName>
    </alternativeName>
</protein>
<dbReference type="InterPro" id="IPR029040">
    <property type="entry name" value="RPABC4/Spt4"/>
</dbReference>
<evidence type="ECO:0000313" key="12">
    <source>
        <dbReference type="Proteomes" id="UP000317265"/>
    </source>
</evidence>
<evidence type="ECO:0000313" key="11">
    <source>
        <dbReference type="Proteomes" id="UP000316080"/>
    </source>
</evidence>
<evidence type="ECO:0000256" key="7">
    <source>
        <dbReference type="ARBA" id="ARBA00023163"/>
    </source>
</evidence>
<evidence type="ECO:0000313" key="10">
    <source>
        <dbReference type="EMBL" id="TDA38001.1"/>
    </source>
</evidence>
<dbReference type="GO" id="GO:0000428">
    <property type="term" value="C:DNA-directed RNA polymerase complex"/>
    <property type="evidence" value="ECO:0007669"/>
    <property type="project" value="UniProtKB-KW"/>
</dbReference>
<dbReference type="InterPro" id="IPR023464">
    <property type="entry name" value="Rpo12"/>
</dbReference>
<evidence type="ECO:0000256" key="3">
    <source>
        <dbReference type="ARBA" id="ARBA00022679"/>
    </source>
</evidence>
<evidence type="ECO:0000256" key="6">
    <source>
        <dbReference type="ARBA" id="ARBA00022833"/>
    </source>
</evidence>
<proteinExistence type="inferred from homology"/>
<comment type="catalytic activity">
    <reaction evidence="8">
        <text>RNA(n) + a ribonucleoside 5'-triphosphate = RNA(n+1) + diphosphate</text>
        <dbReference type="Rhea" id="RHEA:21248"/>
        <dbReference type="Rhea" id="RHEA-COMP:14527"/>
        <dbReference type="Rhea" id="RHEA-COMP:17342"/>
        <dbReference type="ChEBI" id="CHEBI:33019"/>
        <dbReference type="ChEBI" id="CHEBI:61557"/>
        <dbReference type="ChEBI" id="CHEBI:140395"/>
        <dbReference type="EC" id="2.7.7.6"/>
    </reaction>
</comment>
<dbReference type="EMBL" id="RXIH01000001">
    <property type="protein sequence ID" value="RZN57893.1"/>
    <property type="molecule type" value="Genomic_DNA"/>
</dbReference>
<gene>
    <name evidence="8" type="primary">rpo12</name>
    <name evidence="8" type="synonym">rpoP</name>
    <name evidence="10" type="ORF">DSO09_05700</name>
    <name evidence="9" type="ORF">EF809_00335</name>
</gene>
<feature type="binding site" evidence="8">
    <location>
        <position position="9"/>
    </location>
    <ligand>
        <name>Zn(2+)</name>
        <dbReference type="ChEBI" id="CHEBI:29105"/>
    </ligand>
</feature>
<dbReference type="EC" id="2.7.7.6" evidence="8"/>
<evidence type="ECO:0000256" key="1">
    <source>
        <dbReference type="ARBA" id="ARBA00022478"/>
    </source>
</evidence>
<comment type="similarity">
    <text evidence="8">Belongs to the archaeal Rpo12/eukaryotic RPC10 RNA polymerase subunit family.</text>
</comment>
<feature type="binding site" evidence="8">
    <location>
        <position position="29"/>
    </location>
    <ligand>
        <name>Zn(2+)</name>
        <dbReference type="ChEBI" id="CHEBI:29105"/>
    </ligand>
</feature>
<dbReference type="GO" id="GO:0008270">
    <property type="term" value="F:zinc ion binding"/>
    <property type="evidence" value="ECO:0007669"/>
    <property type="project" value="UniProtKB-UniRule"/>
</dbReference>
<evidence type="ECO:0000256" key="2">
    <source>
        <dbReference type="ARBA" id="ARBA00022490"/>
    </source>
</evidence>
<comment type="cofactor">
    <cofactor evidence="8">
        <name>Zn(2+)</name>
        <dbReference type="ChEBI" id="CHEBI:29105"/>
    </cofactor>
    <text evidence="8">Binds 1 zinc ion.</text>
</comment>
<reference evidence="10 12" key="1">
    <citation type="journal article" date="2019" name="Nat. Microbiol.">
        <title>Expanding anaerobic alkane metabolism in the domain of Archaea.</title>
        <authorList>
            <person name="Wang Y."/>
            <person name="Wegener G."/>
            <person name="Hou J."/>
            <person name="Wang F."/>
            <person name="Xiao X."/>
        </authorList>
    </citation>
    <scope>NUCLEOTIDE SEQUENCE [LARGE SCALE GENOMIC DNA]</scope>
    <source>
        <strain evidence="10">WYZ-LMO11</strain>
    </source>
</reference>
<dbReference type="GO" id="GO:0006351">
    <property type="term" value="P:DNA-templated transcription"/>
    <property type="evidence" value="ECO:0007669"/>
    <property type="project" value="UniProtKB-UniRule"/>
</dbReference>